<keyword evidence="4 8" id="KW-0812">Transmembrane</keyword>
<dbReference type="GO" id="GO:0042277">
    <property type="term" value="F:peptide binding"/>
    <property type="evidence" value="ECO:0007669"/>
    <property type="project" value="TreeGrafter"/>
</dbReference>
<evidence type="ECO:0000256" key="3">
    <source>
        <dbReference type="ARBA" id="ARBA00022475"/>
    </source>
</evidence>
<dbReference type="GO" id="GO:0004930">
    <property type="term" value="F:G protein-coupled receptor activity"/>
    <property type="evidence" value="ECO:0007669"/>
    <property type="project" value="InterPro"/>
</dbReference>
<dbReference type="GO" id="GO:0005886">
    <property type="term" value="C:plasma membrane"/>
    <property type="evidence" value="ECO:0007669"/>
    <property type="project" value="UniProtKB-SubCell"/>
</dbReference>
<evidence type="ECO:0000256" key="8">
    <source>
        <dbReference type="SAM" id="Phobius"/>
    </source>
</evidence>
<feature type="transmembrane region" description="Helical" evidence="8">
    <location>
        <begin position="84"/>
        <end position="105"/>
    </location>
</feature>
<reference evidence="11" key="1">
    <citation type="submission" date="2025-08" db="UniProtKB">
        <authorList>
            <consortium name="RefSeq"/>
        </authorList>
    </citation>
    <scope>IDENTIFICATION</scope>
</reference>
<dbReference type="AlphaFoldDB" id="A0A1S3D9Q8"/>
<evidence type="ECO:0000259" key="9">
    <source>
        <dbReference type="PROSITE" id="PS50262"/>
    </source>
</evidence>
<dbReference type="RefSeq" id="XP_008477355.1">
    <property type="nucleotide sequence ID" value="XM_008479133.3"/>
</dbReference>
<dbReference type="PANTHER" id="PTHR24241:SF170">
    <property type="entry name" value="G-PROTEIN COUPLED RECEPTORS FAMILY 1 PROFILE DOMAIN-CONTAINING PROTEIN"/>
    <property type="match status" value="1"/>
</dbReference>
<evidence type="ECO:0000313" key="11">
    <source>
        <dbReference type="RefSeq" id="XP_008477355.1"/>
    </source>
</evidence>
<evidence type="ECO:0000256" key="6">
    <source>
        <dbReference type="ARBA" id="ARBA00023136"/>
    </source>
</evidence>
<comment type="subcellular location">
    <subcellularLocation>
        <location evidence="1">Cell membrane</location>
        <topology evidence="1">Multi-pass membrane protein</topology>
    </subcellularLocation>
</comment>
<dbReference type="KEGG" id="dci:103514264"/>
<keyword evidence="7 11" id="KW-0675">Receptor</keyword>
<dbReference type="PANTHER" id="PTHR24241">
    <property type="entry name" value="NEUROPEPTIDE RECEPTOR-RELATED G-PROTEIN COUPLED RECEPTOR"/>
    <property type="match status" value="1"/>
</dbReference>
<dbReference type="Pfam" id="PF00001">
    <property type="entry name" value="7tm_1"/>
    <property type="match status" value="1"/>
</dbReference>
<feature type="transmembrane region" description="Helical" evidence="8">
    <location>
        <begin position="126"/>
        <end position="146"/>
    </location>
</feature>
<dbReference type="STRING" id="121845.A0A1S3D9Q8"/>
<dbReference type="Gene3D" id="1.20.1070.10">
    <property type="entry name" value="Rhodopsin 7-helix transmembrane proteins"/>
    <property type="match status" value="1"/>
</dbReference>
<evidence type="ECO:0000256" key="7">
    <source>
        <dbReference type="ARBA" id="ARBA00023170"/>
    </source>
</evidence>
<dbReference type="Proteomes" id="UP000079169">
    <property type="component" value="Unplaced"/>
</dbReference>
<evidence type="ECO:0000313" key="10">
    <source>
        <dbReference type="Proteomes" id="UP000079169"/>
    </source>
</evidence>
<feature type="domain" description="G-protein coupled receptors family 1 profile" evidence="9">
    <location>
        <begin position="26"/>
        <end position="284"/>
    </location>
</feature>
<gene>
    <name evidence="11" type="primary">LOC103514264</name>
</gene>
<feature type="transmembrane region" description="Helical" evidence="8">
    <location>
        <begin position="166"/>
        <end position="193"/>
    </location>
</feature>
<keyword evidence="3" id="KW-1003">Cell membrane</keyword>
<sequence>MMEDGFLDPVTQASIIFAMAVAIILLNVLIIATIINMRGPGEMINYYILSLAMADLLFGLLVVPLSVYPALAQDWVYGNVICRIVGYIEVTLWVICNYTFMWMSVDRYLAVRKPLRYETVQTKTRCQCWMAFTWISSAMVCCPPLLDFSDPKYDEDGYICMLDWGGMAAYTITLGCLVLGPSLITIVYTYSYIFSMMRKLKSGPPIHDKEYATALAENLSNPSHNMSFSLIMTFWLSWLPYIVVKLYEYLSGHIISFIPQLHFLLHFLVVWLGILNSVWKGIVLILMSPQFRIMLRLLCISVCCKQKSNWDVELIGMDSDD</sequence>
<dbReference type="GO" id="GO:0032870">
    <property type="term" value="P:cellular response to hormone stimulus"/>
    <property type="evidence" value="ECO:0007669"/>
    <property type="project" value="TreeGrafter"/>
</dbReference>
<feature type="transmembrane region" description="Helical" evidence="8">
    <location>
        <begin position="12"/>
        <end position="35"/>
    </location>
</feature>
<keyword evidence="6 8" id="KW-0472">Membrane</keyword>
<organism evidence="10 11">
    <name type="scientific">Diaphorina citri</name>
    <name type="common">Asian citrus psyllid</name>
    <dbReference type="NCBI Taxonomy" id="121845"/>
    <lineage>
        <taxon>Eukaryota</taxon>
        <taxon>Metazoa</taxon>
        <taxon>Ecdysozoa</taxon>
        <taxon>Arthropoda</taxon>
        <taxon>Hexapoda</taxon>
        <taxon>Insecta</taxon>
        <taxon>Pterygota</taxon>
        <taxon>Neoptera</taxon>
        <taxon>Paraneoptera</taxon>
        <taxon>Hemiptera</taxon>
        <taxon>Sternorrhyncha</taxon>
        <taxon>Psylloidea</taxon>
        <taxon>Psyllidae</taxon>
        <taxon>Diaphorininae</taxon>
        <taxon>Diaphorina</taxon>
    </lineage>
</organism>
<keyword evidence="5 8" id="KW-1133">Transmembrane helix</keyword>
<dbReference type="PaxDb" id="121845-A0A1S3D9Q8"/>
<dbReference type="OMA" id="CKCSVYL"/>
<dbReference type="GeneID" id="103514264"/>
<comment type="similarity">
    <text evidence="2">Belongs to the G-protein coupled receptor 1 family.</text>
</comment>
<name>A0A1S3D9Q8_DIACI</name>
<dbReference type="FunFam" id="1.20.1070.10:FF:000258">
    <property type="entry name" value="G-protein coupled receptor"/>
    <property type="match status" value="1"/>
</dbReference>
<evidence type="ECO:0000256" key="1">
    <source>
        <dbReference type="ARBA" id="ARBA00004651"/>
    </source>
</evidence>
<feature type="transmembrane region" description="Helical" evidence="8">
    <location>
        <begin position="263"/>
        <end position="287"/>
    </location>
</feature>
<accession>A0A1S3D9Q8</accession>
<dbReference type="InterPro" id="IPR000276">
    <property type="entry name" value="GPCR_Rhodpsn"/>
</dbReference>
<dbReference type="CDD" id="cd00637">
    <property type="entry name" value="7tm_classA_rhodopsin-like"/>
    <property type="match status" value="1"/>
</dbReference>
<dbReference type="SUPFAM" id="SSF81321">
    <property type="entry name" value="Family A G protein-coupled receptor-like"/>
    <property type="match status" value="1"/>
</dbReference>
<evidence type="ECO:0000256" key="5">
    <source>
        <dbReference type="ARBA" id="ARBA00022989"/>
    </source>
</evidence>
<feature type="transmembrane region" description="Helical" evidence="8">
    <location>
        <begin position="47"/>
        <end position="72"/>
    </location>
</feature>
<evidence type="ECO:0000256" key="2">
    <source>
        <dbReference type="ARBA" id="ARBA00010663"/>
    </source>
</evidence>
<dbReference type="PRINTS" id="PR00237">
    <property type="entry name" value="GPCRRHODOPSN"/>
</dbReference>
<protein>
    <submittedName>
        <fullName evidence="11">G-protein coupled receptor 52</fullName>
    </submittedName>
</protein>
<proteinExistence type="inferred from homology"/>
<feature type="transmembrane region" description="Helical" evidence="8">
    <location>
        <begin position="226"/>
        <end position="243"/>
    </location>
</feature>
<dbReference type="CTD" id="38539"/>
<keyword evidence="10" id="KW-1185">Reference proteome</keyword>
<evidence type="ECO:0000256" key="4">
    <source>
        <dbReference type="ARBA" id="ARBA00022692"/>
    </source>
</evidence>
<dbReference type="InterPro" id="IPR017452">
    <property type="entry name" value="GPCR_Rhodpsn_7TM"/>
</dbReference>
<dbReference type="PROSITE" id="PS50262">
    <property type="entry name" value="G_PROTEIN_RECEP_F1_2"/>
    <property type="match status" value="1"/>
</dbReference>